<reference evidence="2 3" key="1">
    <citation type="submission" date="2018-03" db="EMBL/GenBank/DDBJ databases">
        <title>Diversity of phytobeneficial traits revealed by whole-genome analysis of worldwide-isolated phenazine-producing Pseudomonas spp.</title>
        <authorList>
            <person name="Biessy A."/>
            <person name="Novinscak A."/>
            <person name="Blom J."/>
            <person name="Leger G."/>
            <person name="Thomashow L.S."/>
            <person name="Cazorla F.M."/>
            <person name="Josic D."/>
            <person name="Filion M."/>
        </authorList>
    </citation>
    <scope>NUCLEOTIDE SEQUENCE [LARGE SCALE GENOMIC DNA]</scope>
    <source>
        <strain evidence="2 3">B25</strain>
    </source>
</reference>
<name>A0A1H1PX26_9PSED</name>
<evidence type="ECO:0000313" key="2">
    <source>
        <dbReference type="EMBL" id="AZE50589.1"/>
    </source>
</evidence>
<dbReference type="Proteomes" id="UP000268048">
    <property type="component" value="Chromosome"/>
</dbReference>
<feature type="region of interest" description="Disordered" evidence="1">
    <location>
        <begin position="1"/>
        <end position="38"/>
    </location>
</feature>
<dbReference type="STRING" id="587753.PCL1606_15890"/>
<dbReference type="EMBL" id="CP027753">
    <property type="protein sequence ID" value="AZE50589.1"/>
    <property type="molecule type" value="Genomic_DNA"/>
</dbReference>
<accession>A0A1H1PX26</accession>
<evidence type="ECO:0000313" key="3">
    <source>
        <dbReference type="Proteomes" id="UP000268048"/>
    </source>
</evidence>
<evidence type="ECO:0000256" key="1">
    <source>
        <dbReference type="SAM" id="MobiDB-lite"/>
    </source>
</evidence>
<gene>
    <name evidence="2" type="ORF">C4K04_4938</name>
</gene>
<dbReference type="AlphaFoldDB" id="A0A1H1PX26"/>
<sequence>MSKGMNAKKTAKKKPSRTADEKRADKKAKKTEHNIFGH</sequence>
<proteinExistence type="predicted"/>
<protein>
    <submittedName>
        <fullName evidence="2">Uncharacterized protein</fullName>
    </submittedName>
</protein>
<organism evidence="2 3">
    <name type="scientific">Pseudomonas chlororaphis</name>
    <dbReference type="NCBI Taxonomy" id="587753"/>
    <lineage>
        <taxon>Bacteria</taxon>
        <taxon>Pseudomonadati</taxon>
        <taxon>Pseudomonadota</taxon>
        <taxon>Gammaproteobacteria</taxon>
        <taxon>Pseudomonadales</taxon>
        <taxon>Pseudomonadaceae</taxon>
        <taxon>Pseudomonas</taxon>
    </lineage>
</organism>